<dbReference type="Gene3D" id="2.40.160.50">
    <property type="entry name" value="membrane protein fhac: a member of the omp85/tpsb transporter family"/>
    <property type="match status" value="1"/>
</dbReference>
<keyword evidence="2" id="KW-0812">Transmembrane</keyword>
<gene>
    <name evidence="7" type="primary">tamA</name>
    <name evidence="7" type="ORF">PAM7971_01723</name>
</gene>
<dbReference type="PANTHER" id="PTHR12815:SF42">
    <property type="entry name" value="BACTERIAL SURFACE ANTIGEN (D15) DOMAIN-CONTAINING PROTEIN"/>
    <property type="match status" value="1"/>
</dbReference>
<dbReference type="STRING" id="658057.SAMN04488032_103171"/>
<feature type="chain" id="PRO_5011003096" evidence="4">
    <location>
        <begin position="23"/>
        <end position="593"/>
    </location>
</feature>
<name>A0A1Y5SEJ1_9RHOB</name>
<dbReference type="InterPro" id="IPR000184">
    <property type="entry name" value="Bac_surfAg_D15"/>
</dbReference>
<organism evidence="7 8">
    <name type="scientific">Pacificibacter marinus</name>
    <dbReference type="NCBI Taxonomy" id="658057"/>
    <lineage>
        <taxon>Bacteria</taxon>
        <taxon>Pseudomonadati</taxon>
        <taxon>Pseudomonadota</taxon>
        <taxon>Alphaproteobacteria</taxon>
        <taxon>Rhodobacterales</taxon>
        <taxon>Roseobacteraceae</taxon>
        <taxon>Pacificibacter</taxon>
    </lineage>
</organism>
<evidence type="ECO:0000256" key="3">
    <source>
        <dbReference type="ARBA" id="ARBA00023136"/>
    </source>
</evidence>
<reference evidence="7 8" key="1">
    <citation type="submission" date="2017-03" db="EMBL/GenBank/DDBJ databases">
        <authorList>
            <person name="Afonso C.L."/>
            <person name="Miller P.J."/>
            <person name="Scott M.A."/>
            <person name="Spackman E."/>
            <person name="Goraichik I."/>
            <person name="Dimitrov K.M."/>
            <person name="Suarez D.L."/>
            <person name="Swayne D.E."/>
        </authorList>
    </citation>
    <scope>NUCLEOTIDE SEQUENCE [LARGE SCALE GENOMIC DNA]</scope>
    <source>
        <strain evidence="7 8">CECT 7971</strain>
    </source>
</reference>
<dbReference type="Pfam" id="PF01103">
    <property type="entry name" value="Omp85"/>
    <property type="match status" value="1"/>
</dbReference>
<evidence type="ECO:0000256" key="2">
    <source>
        <dbReference type="ARBA" id="ARBA00022452"/>
    </source>
</evidence>
<dbReference type="InterPro" id="IPR010827">
    <property type="entry name" value="BamA/TamA_POTRA"/>
</dbReference>
<feature type="domain" description="Bacterial surface antigen (D15)" evidence="5">
    <location>
        <begin position="297"/>
        <end position="593"/>
    </location>
</feature>
<dbReference type="InterPro" id="IPR039910">
    <property type="entry name" value="D15-like"/>
</dbReference>
<dbReference type="Gene3D" id="3.10.20.310">
    <property type="entry name" value="membrane protein fhac"/>
    <property type="match status" value="1"/>
</dbReference>
<feature type="signal peptide" evidence="4">
    <location>
        <begin position="1"/>
        <end position="22"/>
    </location>
</feature>
<keyword evidence="3" id="KW-0472">Membrane</keyword>
<dbReference type="PANTHER" id="PTHR12815">
    <property type="entry name" value="SORTING AND ASSEMBLY MACHINERY SAMM50 PROTEIN FAMILY MEMBER"/>
    <property type="match status" value="1"/>
</dbReference>
<feature type="domain" description="POTRA" evidence="6">
    <location>
        <begin position="197"/>
        <end position="256"/>
    </location>
</feature>
<dbReference type="EMBL" id="FWFW01000004">
    <property type="protein sequence ID" value="SLN38531.1"/>
    <property type="molecule type" value="Genomic_DNA"/>
</dbReference>
<keyword evidence="4" id="KW-0732">Signal</keyword>
<evidence type="ECO:0000256" key="4">
    <source>
        <dbReference type="SAM" id="SignalP"/>
    </source>
</evidence>
<evidence type="ECO:0000313" key="7">
    <source>
        <dbReference type="EMBL" id="SLN38531.1"/>
    </source>
</evidence>
<accession>A0A1Y5SEJ1</accession>
<keyword evidence="8" id="KW-1185">Reference proteome</keyword>
<dbReference type="Proteomes" id="UP000193307">
    <property type="component" value="Unassembled WGS sequence"/>
</dbReference>
<dbReference type="GO" id="GO:0019867">
    <property type="term" value="C:outer membrane"/>
    <property type="evidence" value="ECO:0007669"/>
    <property type="project" value="InterPro"/>
</dbReference>
<protein>
    <submittedName>
        <fullName evidence="7">Translocation and assembly module TamA</fullName>
    </submittedName>
</protein>
<dbReference type="OrthoDB" id="9769707at2"/>
<comment type="subcellular location">
    <subcellularLocation>
        <location evidence="1">Membrane</location>
    </subcellularLocation>
</comment>
<keyword evidence="2" id="KW-1134">Transmembrane beta strand</keyword>
<proteinExistence type="predicted"/>
<dbReference type="AlphaFoldDB" id="A0A1Y5SEJ1"/>
<evidence type="ECO:0000259" key="5">
    <source>
        <dbReference type="Pfam" id="PF01103"/>
    </source>
</evidence>
<evidence type="ECO:0000313" key="8">
    <source>
        <dbReference type="Proteomes" id="UP000193307"/>
    </source>
</evidence>
<sequence>MTFRSILIATALWAGLSVPAFGFEATLTTTASGSVRNRLSAASSVLEAERDEITQPSDIIAAVQSDYRSLLGALYKSGYYAPVVRISVDGREGSTLSLITLPERISKVVISVDTGPKFTFGTAKIAPVTPETLVPLEFSTGKTARSGAVGTAKDAAIDGWRAAGHPKATLTDQSIVADHNTNTLNVDLGIGPGPKATFGELRFAGTKRVSPKRLEKITGAITGKTFDPELLDTAAARLRRTGAFRSVSITEADSLNADDSLDILATVTDAAPRRLGFGAEIDSLEGGTLSAYWLHRNISGKADRLRFDAEIGGLGSSTGVDYSIKANYRRPALTRPALTLIAEAEVSHLDEPNYLSDLTKLMVVAEKIISEHSYFNGGIGFRYSDVTDDVGQRNFSHVIFPIEGERDYRDNVMSPTSGTYFYAQIMPYLGLSGSESGARFYADGRGYLGFGNDDRFVFAARILAGSIVGSDTTTTPPDLLFYSGGGGTVRGQPYQSLNVDLGGGTETGGTSFVGLSTELRAGINEKLSLVGFADLGGIGANAIPDDTMNWHAGAGLGLRYDTGFGPIRLDIAAPVSGSTGDGVQIYVGIGQAF</sequence>
<evidence type="ECO:0000259" key="6">
    <source>
        <dbReference type="Pfam" id="PF07244"/>
    </source>
</evidence>
<dbReference type="RefSeq" id="WP_085848727.1">
    <property type="nucleotide sequence ID" value="NZ_FNZV01000003.1"/>
</dbReference>
<evidence type="ECO:0000256" key="1">
    <source>
        <dbReference type="ARBA" id="ARBA00004370"/>
    </source>
</evidence>
<dbReference type="Pfam" id="PF07244">
    <property type="entry name" value="POTRA"/>
    <property type="match status" value="1"/>
</dbReference>